<evidence type="ECO:0000313" key="1">
    <source>
        <dbReference type="EMBL" id="CAI8036279.1"/>
    </source>
</evidence>
<dbReference type="EMBL" id="CASHTH010002857">
    <property type="protein sequence ID" value="CAI8036279.1"/>
    <property type="molecule type" value="Genomic_DNA"/>
</dbReference>
<proteinExistence type="predicted"/>
<comment type="caution">
    <text evidence="1">The sequence shown here is derived from an EMBL/GenBank/DDBJ whole genome shotgun (WGS) entry which is preliminary data.</text>
</comment>
<gene>
    <name evidence="1" type="ORF">GBAR_LOCUS20337</name>
</gene>
<keyword evidence="2" id="KW-1185">Reference proteome</keyword>
<organism evidence="1 2">
    <name type="scientific">Geodia barretti</name>
    <name type="common">Barrett's horny sponge</name>
    <dbReference type="NCBI Taxonomy" id="519541"/>
    <lineage>
        <taxon>Eukaryota</taxon>
        <taxon>Metazoa</taxon>
        <taxon>Porifera</taxon>
        <taxon>Demospongiae</taxon>
        <taxon>Heteroscleromorpha</taxon>
        <taxon>Tetractinellida</taxon>
        <taxon>Astrophorina</taxon>
        <taxon>Geodiidae</taxon>
        <taxon>Geodia</taxon>
    </lineage>
</organism>
<reference evidence="1" key="1">
    <citation type="submission" date="2023-03" db="EMBL/GenBank/DDBJ databases">
        <authorList>
            <person name="Steffen K."/>
            <person name="Cardenas P."/>
        </authorList>
    </citation>
    <scope>NUCLEOTIDE SEQUENCE</scope>
</reference>
<evidence type="ECO:0000313" key="2">
    <source>
        <dbReference type="Proteomes" id="UP001174909"/>
    </source>
</evidence>
<dbReference type="AlphaFoldDB" id="A0AA35WXA8"/>
<accession>A0AA35WXA8</accession>
<protein>
    <submittedName>
        <fullName evidence="1">Uncharacterized protein</fullName>
    </submittedName>
</protein>
<feature type="non-terminal residue" evidence="1">
    <location>
        <position position="57"/>
    </location>
</feature>
<dbReference type="Proteomes" id="UP001174909">
    <property type="component" value="Unassembled WGS sequence"/>
</dbReference>
<name>A0AA35WXA8_GEOBA</name>
<sequence length="57" mass="6105">LQVTSVPAQRLSDPHDAPRIVRERQTFELFVAAVDGTMKGICDGTGECSEKSSGVTL</sequence>